<accession>A0AAW0WWJ0</accession>
<comment type="caution">
    <text evidence="3">The sequence shown here is derived from an EMBL/GenBank/DDBJ whole genome shotgun (WGS) entry which is preliminary data.</text>
</comment>
<organism evidence="3 4">
    <name type="scientific">Cherax quadricarinatus</name>
    <name type="common">Australian red claw crayfish</name>
    <dbReference type="NCBI Taxonomy" id="27406"/>
    <lineage>
        <taxon>Eukaryota</taxon>
        <taxon>Metazoa</taxon>
        <taxon>Ecdysozoa</taxon>
        <taxon>Arthropoda</taxon>
        <taxon>Crustacea</taxon>
        <taxon>Multicrustacea</taxon>
        <taxon>Malacostraca</taxon>
        <taxon>Eumalacostraca</taxon>
        <taxon>Eucarida</taxon>
        <taxon>Decapoda</taxon>
        <taxon>Pleocyemata</taxon>
        <taxon>Astacidea</taxon>
        <taxon>Parastacoidea</taxon>
        <taxon>Parastacidae</taxon>
        <taxon>Cherax</taxon>
    </lineage>
</organism>
<feature type="region of interest" description="Disordered" evidence="1">
    <location>
        <begin position="126"/>
        <end position="146"/>
    </location>
</feature>
<evidence type="ECO:0000256" key="2">
    <source>
        <dbReference type="SAM" id="SignalP"/>
    </source>
</evidence>
<evidence type="ECO:0000313" key="4">
    <source>
        <dbReference type="Proteomes" id="UP001445076"/>
    </source>
</evidence>
<feature type="chain" id="PRO_5044024664" evidence="2">
    <location>
        <begin position="19"/>
        <end position="146"/>
    </location>
</feature>
<dbReference type="Proteomes" id="UP001445076">
    <property type="component" value="Unassembled WGS sequence"/>
</dbReference>
<dbReference type="AlphaFoldDB" id="A0AAW0WWJ0"/>
<dbReference type="EMBL" id="JARKIK010000061">
    <property type="protein sequence ID" value="KAK8731331.1"/>
    <property type="molecule type" value="Genomic_DNA"/>
</dbReference>
<keyword evidence="4" id="KW-1185">Reference proteome</keyword>
<evidence type="ECO:0000256" key="1">
    <source>
        <dbReference type="SAM" id="MobiDB-lite"/>
    </source>
</evidence>
<protein>
    <submittedName>
        <fullName evidence="3">Uncharacterized protein</fullName>
    </submittedName>
</protein>
<name>A0AAW0WWJ0_CHEQU</name>
<proteinExistence type="predicted"/>
<evidence type="ECO:0000313" key="3">
    <source>
        <dbReference type="EMBL" id="KAK8731331.1"/>
    </source>
</evidence>
<sequence length="146" mass="16526">MRHSVTLLVVGLASVVMARYAPTRDHNQDWLSLISGKQQLKDARIIYTLLKNDPDFYMGKKENQGFDSSEKDFQGFQHPFYYHQKQQQGPSREPFVFSRLGNLGPMDTQTVVVEIPFRHGRLIGEGNLGAQAPSHPMKDNLLPGTV</sequence>
<reference evidence="3 4" key="1">
    <citation type="journal article" date="2024" name="BMC Genomics">
        <title>Genome assembly of redclaw crayfish (Cherax quadricarinatus) provides insights into its immune adaptation and hypoxia tolerance.</title>
        <authorList>
            <person name="Liu Z."/>
            <person name="Zheng J."/>
            <person name="Li H."/>
            <person name="Fang K."/>
            <person name="Wang S."/>
            <person name="He J."/>
            <person name="Zhou D."/>
            <person name="Weng S."/>
            <person name="Chi M."/>
            <person name="Gu Z."/>
            <person name="He J."/>
            <person name="Li F."/>
            <person name="Wang M."/>
        </authorList>
    </citation>
    <scope>NUCLEOTIDE SEQUENCE [LARGE SCALE GENOMIC DNA]</scope>
    <source>
        <strain evidence="3">ZL_2023a</strain>
    </source>
</reference>
<keyword evidence="2" id="KW-0732">Signal</keyword>
<gene>
    <name evidence="3" type="ORF">OTU49_007550</name>
</gene>
<feature type="signal peptide" evidence="2">
    <location>
        <begin position="1"/>
        <end position="18"/>
    </location>
</feature>